<evidence type="ECO:0000313" key="2">
    <source>
        <dbReference type="Proteomes" id="UP000789366"/>
    </source>
</evidence>
<gene>
    <name evidence="1" type="ORF">SPELUC_LOCUS2707</name>
</gene>
<dbReference type="Proteomes" id="UP000789366">
    <property type="component" value="Unassembled WGS sequence"/>
</dbReference>
<protein>
    <submittedName>
        <fullName evidence="1">5517_t:CDS:1</fullName>
    </submittedName>
</protein>
<evidence type="ECO:0000313" key="1">
    <source>
        <dbReference type="EMBL" id="CAG8494335.1"/>
    </source>
</evidence>
<organism evidence="1 2">
    <name type="scientific">Cetraspora pellucida</name>
    <dbReference type="NCBI Taxonomy" id="1433469"/>
    <lineage>
        <taxon>Eukaryota</taxon>
        <taxon>Fungi</taxon>
        <taxon>Fungi incertae sedis</taxon>
        <taxon>Mucoromycota</taxon>
        <taxon>Glomeromycotina</taxon>
        <taxon>Glomeromycetes</taxon>
        <taxon>Diversisporales</taxon>
        <taxon>Gigasporaceae</taxon>
        <taxon>Cetraspora</taxon>
    </lineage>
</organism>
<comment type="caution">
    <text evidence="1">The sequence shown here is derived from an EMBL/GenBank/DDBJ whole genome shotgun (WGS) entry which is preliminary data.</text>
</comment>
<proteinExistence type="predicted"/>
<name>A0ACA9KUK0_9GLOM</name>
<sequence>MLSVSSVFYKPKERMEQRDAAREKFFVPESDHLTLLHVYTQWKSHGIKHYIHSKAIRKAQEVRLQLLDIMKAEKMEIVSCGTDWDVVRKCIFHQAARVKGISEYVDCRTGMPCHLHPTSALYGLGCTPDYIVYHELVMTSKEYMQCEIHIGLLKWVKSTILFTLIQLMNSC</sequence>
<accession>A0ACA9KUK0</accession>
<reference evidence="1" key="1">
    <citation type="submission" date="2021-06" db="EMBL/GenBank/DDBJ databases">
        <authorList>
            <person name="Kallberg Y."/>
            <person name="Tangrot J."/>
            <person name="Rosling A."/>
        </authorList>
    </citation>
    <scope>NUCLEOTIDE SEQUENCE</scope>
    <source>
        <strain evidence="1">28 12/20/2015</strain>
    </source>
</reference>
<dbReference type="EMBL" id="CAJVPW010001895">
    <property type="protein sequence ID" value="CAG8494335.1"/>
    <property type="molecule type" value="Genomic_DNA"/>
</dbReference>
<keyword evidence="2" id="KW-1185">Reference proteome</keyword>